<dbReference type="InterPro" id="IPR006256">
    <property type="entry name" value="AcTrfase_Pyrv_DH_cplx"/>
</dbReference>
<comment type="function">
    <text evidence="7">The pyruvate dehydrogenase complex catalyzes the overall conversion of pyruvate to acetyl-CoA and CO(2). It contains multiple copies of three enzymatic components: pyruvate dehydrogenase (E1), dihydrolipoamide acetyltransferase (E2) and lipoamide dehydrogenase (E3).</text>
</comment>
<feature type="region of interest" description="Disordered" evidence="10">
    <location>
        <begin position="32"/>
        <end position="55"/>
    </location>
</feature>
<keyword evidence="5 9" id="KW-0450">Lipoyl</keyword>
<evidence type="ECO:0000256" key="6">
    <source>
        <dbReference type="ARBA" id="ARBA00023315"/>
    </source>
</evidence>
<feature type="domain" description="Lipoyl-binding" evidence="11">
    <location>
        <begin position="124"/>
        <end position="198"/>
    </location>
</feature>
<dbReference type="SUPFAM" id="SSF51230">
    <property type="entry name" value="Single hybrid motif"/>
    <property type="match status" value="2"/>
</dbReference>
<keyword evidence="14" id="KW-1185">Reference proteome</keyword>
<dbReference type="InterPro" id="IPR000089">
    <property type="entry name" value="Biotin_lipoyl"/>
</dbReference>
<dbReference type="FunFam" id="3.30.559.10:FF:000004">
    <property type="entry name" value="Acetyltransferase component of pyruvate dehydrogenase complex"/>
    <property type="match status" value="1"/>
</dbReference>
<dbReference type="InterPro" id="IPR001078">
    <property type="entry name" value="2-oxoacid_DH_actylTfrase"/>
</dbReference>
<gene>
    <name evidence="13" type="primary">aceF</name>
    <name evidence="13" type="ORF">GCM10007966_03280</name>
</gene>
<dbReference type="SUPFAM" id="SSF47005">
    <property type="entry name" value="Peripheral subunit-binding domain of 2-oxo acid dehydrogenase complex"/>
    <property type="match status" value="1"/>
</dbReference>
<dbReference type="PROSITE" id="PS50968">
    <property type="entry name" value="BIOTINYL_LIPOYL"/>
    <property type="match status" value="2"/>
</dbReference>
<protein>
    <recommendedName>
        <fullName evidence="9">Acetyltransferase component of pyruvate dehydrogenase complex</fullName>
        <ecNumber evidence="9">2.3.1.12</ecNumber>
    </recommendedName>
</protein>
<comment type="caution">
    <text evidence="13">The sequence shown here is derived from an EMBL/GenBank/DDBJ whole genome shotgun (WGS) entry which is preliminary data.</text>
</comment>
<feature type="compositionally biased region" description="Basic and acidic residues" evidence="10">
    <location>
        <begin position="82"/>
        <end position="129"/>
    </location>
</feature>
<dbReference type="Gene3D" id="4.10.320.10">
    <property type="entry name" value="E3-binding domain"/>
    <property type="match status" value="1"/>
</dbReference>
<dbReference type="PROSITE" id="PS00189">
    <property type="entry name" value="LIPOYL"/>
    <property type="match status" value="2"/>
</dbReference>
<evidence type="ECO:0000259" key="11">
    <source>
        <dbReference type="PROSITE" id="PS50968"/>
    </source>
</evidence>
<evidence type="ECO:0000313" key="14">
    <source>
        <dbReference type="Proteomes" id="UP000630149"/>
    </source>
</evidence>
<dbReference type="EC" id="2.3.1.12" evidence="9"/>
<evidence type="ECO:0000313" key="13">
    <source>
        <dbReference type="EMBL" id="GGI77943.1"/>
    </source>
</evidence>
<evidence type="ECO:0000256" key="2">
    <source>
        <dbReference type="ARBA" id="ARBA00011484"/>
    </source>
</evidence>
<dbReference type="Proteomes" id="UP000630149">
    <property type="component" value="Unassembled WGS sequence"/>
</dbReference>
<evidence type="ECO:0000256" key="7">
    <source>
        <dbReference type="ARBA" id="ARBA00025211"/>
    </source>
</evidence>
<dbReference type="Gene3D" id="2.40.50.100">
    <property type="match status" value="2"/>
</dbReference>
<feature type="region of interest" description="Disordered" evidence="10">
    <location>
        <begin position="71"/>
        <end position="132"/>
    </location>
</feature>
<dbReference type="Pfam" id="PF02817">
    <property type="entry name" value="E3_binding"/>
    <property type="match status" value="1"/>
</dbReference>
<keyword evidence="6 9" id="KW-0012">Acyltransferase</keyword>
<dbReference type="InterPro" id="IPR003016">
    <property type="entry name" value="2-oxoA_DH_lipoyl-BS"/>
</dbReference>
<dbReference type="InterPro" id="IPR050743">
    <property type="entry name" value="2-oxoacid_DH_E2_comp"/>
</dbReference>
<evidence type="ECO:0000259" key="12">
    <source>
        <dbReference type="PROSITE" id="PS51826"/>
    </source>
</evidence>
<sequence length="553" mass="60568">MADDNKITVPDIGGAADVDVIEILVKSGDEISKDTPLITLESDKASMDIPSPKAGKVKAIELNVGDKVSEGDLILTLEEEKESSSEKKKEKKDKESEEKKAEPKSNKEMDESKEEQKSFETKSKEEIKVPDIGGATQVEVIEIFVKTGDTVSKDDSIITLESDKASMEIPCPNSGVVQEMHVKVGDKVSEGDLILILETTDKAAKKPKSEEEPKKKAESEKEQADILELKKSEKQVPGEPSKAFALPSESLTEIGSSVFAGPAVRRLARELGVDLKQVKGTGRKSRISKEDVQEYVKARLQDKSAVTGLSLPPSPSIDFSKFGETEIKPLNKIKRLTGENVHRSWLTIPHVTQFDEADITELEAFRKKEAEQAKNEGYKLTLLAFVCKAVSKALVQFPQFNTSLDPSGEQLIYKKYCNIGVAVETPNGLVVPVIKNVDKLSVSDIAKEMSRLSAKAREKGLMPADMSGGCFTISSLGGIGGTAFTPIVNSPEVAILGLSRSVMKPVYRNKEFEARLMLPLSLSYDHRVIDGAEAARFTRYLCEALEDIRKILL</sequence>
<organism evidence="13 14">
    <name type="scientific">Legionella impletisoli</name>
    <dbReference type="NCBI Taxonomy" id="343510"/>
    <lineage>
        <taxon>Bacteria</taxon>
        <taxon>Pseudomonadati</taxon>
        <taxon>Pseudomonadota</taxon>
        <taxon>Gammaproteobacteria</taxon>
        <taxon>Legionellales</taxon>
        <taxon>Legionellaceae</taxon>
        <taxon>Legionella</taxon>
    </lineage>
</organism>
<dbReference type="RefSeq" id="WP_131775559.1">
    <property type="nucleotide sequence ID" value="NZ_BMOB01000001.1"/>
</dbReference>
<feature type="domain" description="Lipoyl-binding" evidence="11">
    <location>
        <begin position="2"/>
        <end position="78"/>
    </location>
</feature>
<dbReference type="OrthoDB" id="9805770at2"/>
<dbReference type="InterPro" id="IPR004167">
    <property type="entry name" value="PSBD"/>
</dbReference>
<dbReference type="GO" id="GO:0005737">
    <property type="term" value="C:cytoplasm"/>
    <property type="evidence" value="ECO:0007669"/>
    <property type="project" value="TreeGrafter"/>
</dbReference>
<dbReference type="FunFam" id="2.40.50.100:FF:000009">
    <property type="entry name" value="Acetyltransferase component of pyruvate dehydrogenase complex"/>
    <property type="match status" value="2"/>
</dbReference>
<dbReference type="InterPro" id="IPR011053">
    <property type="entry name" value="Single_hybrid_motif"/>
</dbReference>
<evidence type="ECO:0000256" key="8">
    <source>
        <dbReference type="ARBA" id="ARBA00048370"/>
    </source>
</evidence>
<name>A0A917JPZ4_9GAMM</name>
<evidence type="ECO:0000256" key="5">
    <source>
        <dbReference type="ARBA" id="ARBA00022823"/>
    </source>
</evidence>
<feature type="domain" description="Peripheral subunit-binding (PSBD)" evidence="12">
    <location>
        <begin position="259"/>
        <end position="296"/>
    </location>
</feature>
<comment type="catalytic activity">
    <reaction evidence="8 9">
        <text>N(6)-[(R)-dihydrolipoyl]-L-lysyl-[protein] + acetyl-CoA = N(6)-[(R)-S(8)-acetyldihydrolipoyl]-L-lysyl-[protein] + CoA</text>
        <dbReference type="Rhea" id="RHEA:17017"/>
        <dbReference type="Rhea" id="RHEA-COMP:10475"/>
        <dbReference type="Rhea" id="RHEA-COMP:10478"/>
        <dbReference type="ChEBI" id="CHEBI:57287"/>
        <dbReference type="ChEBI" id="CHEBI:57288"/>
        <dbReference type="ChEBI" id="CHEBI:83100"/>
        <dbReference type="ChEBI" id="CHEBI:83111"/>
        <dbReference type="EC" id="2.3.1.12"/>
    </reaction>
</comment>
<keyword evidence="13" id="KW-0670">Pyruvate</keyword>
<dbReference type="PANTHER" id="PTHR43178:SF2">
    <property type="entry name" value="DIHYDROLIPOYLLYSINE-RESIDUE ACETYLTRANSFERASE COMPONENT OF PYRUVATE DEHYDROGENASE COMPLEX"/>
    <property type="match status" value="1"/>
</dbReference>
<dbReference type="CDD" id="cd06849">
    <property type="entry name" value="lipoyl_domain"/>
    <property type="match status" value="2"/>
</dbReference>
<comment type="subunit">
    <text evidence="2 9">Forms a 24-polypeptide structural core with octahedral symmetry.</text>
</comment>
<evidence type="ECO:0000256" key="4">
    <source>
        <dbReference type="ARBA" id="ARBA00022737"/>
    </source>
</evidence>
<accession>A0A917JPZ4</accession>
<evidence type="ECO:0000256" key="9">
    <source>
        <dbReference type="RuleBase" id="RU361137"/>
    </source>
</evidence>
<dbReference type="Pfam" id="PF00198">
    <property type="entry name" value="2-oxoacid_dh"/>
    <property type="match status" value="1"/>
</dbReference>
<reference evidence="13" key="1">
    <citation type="journal article" date="2014" name="Int. J. Syst. Evol. Microbiol.">
        <title>Complete genome sequence of Corynebacterium casei LMG S-19264T (=DSM 44701T), isolated from a smear-ripened cheese.</title>
        <authorList>
            <consortium name="US DOE Joint Genome Institute (JGI-PGF)"/>
            <person name="Walter F."/>
            <person name="Albersmeier A."/>
            <person name="Kalinowski J."/>
            <person name="Ruckert C."/>
        </authorList>
    </citation>
    <scope>NUCLEOTIDE SEQUENCE</scope>
    <source>
        <strain evidence="13">JCM 13919</strain>
    </source>
</reference>
<dbReference type="GO" id="GO:0031405">
    <property type="term" value="F:lipoic acid binding"/>
    <property type="evidence" value="ECO:0007669"/>
    <property type="project" value="TreeGrafter"/>
</dbReference>
<comment type="similarity">
    <text evidence="1 9">Belongs to the 2-oxoacid dehydrogenase family.</text>
</comment>
<dbReference type="AlphaFoldDB" id="A0A917JPZ4"/>
<dbReference type="InterPro" id="IPR023213">
    <property type="entry name" value="CAT-like_dom_sf"/>
</dbReference>
<reference evidence="13" key="2">
    <citation type="submission" date="2020-09" db="EMBL/GenBank/DDBJ databases">
        <authorList>
            <person name="Sun Q."/>
            <person name="Ohkuma M."/>
        </authorList>
    </citation>
    <scope>NUCLEOTIDE SEQUENCE</scope>
    <source>
        <strain evidence="13">JCM 13919</strain>
    </source>
</reference>
<dbReference type="Gene3D" id="3.30.559.10">
    <property type="entry name" value="Chloramphenicol acetyltransferase-like domain"/>
    <property type="match status" value="1"/>
</dbReference>
<keyword evidence="4" id="KW-0677">Repeat</keyword>
<dbReference type="NCBIfam" id="TIGR01348">
    <property type="entry name" value="PDHac_trf_long"/>
    <property type="match status" value="1"/>
</dbReference>
<dbReference type="SUPFAM" id="SSF52777">
    <property type="entry name" value="CoA-dependent acyltransferases"/>
    <property type="match status" value="1"/>
</dbReference>
<dbReference type="GO" id="GO:0045254">
    <property type="term" value="C:pyruvate dehydrogenase complex"/>
    <property type="evidence" value="ECO:0007669"/>
    <property type="project" value="UniProtKB-UniRule"/>
</dbReference>
<dbReference type="PROSITE" id="PS51826">
    <property type="entry name" value="PSBD"/>
    <property type="match status" value="1"/>
</dbReference>
<keyword evidence="3 9" id="KW-0808">Transferase</keyword>
<dbReference type="EMBL" id="BMOB01000001">
    <property type="protein sequence ID" value="GGI77943.1"/>
    <property type="molecule type" value="Genomic_DNA"/>
</dbReference>
<dbReference type="Pfam" id="PF00364">
    <property type="entry name" value="Biotin_lipoyl"/>
    <property type="match status" value="2"/>
</dbReference>
<evidence type="ECO:0000256" key="1">
    <source>
        <dbReference type="ARBA" id="ARBA00007317"/>
    </source>
</evidence>
<dbReference type="GO" id="GO:0006086">
    <property type="term" value="P:pyruvate decarboxylation to acetyl-CoA"/>
    <property type="evidence" value="ECO:0007669"/>
    <property type="project" value="UniProtKB-UniRule"/>
</dbReference>
<evidence type="ECO:0000256" key="10">
    <source>
        <dbReference type="SAM" id="MobiDB-lite"/>
    </source>
</evidence>
<dbReference type="InterPro" id="IPR036625">
    <property type="entry name" value="E3-bd_dom_sf"/>
</dbReference>
<proteinExistence type="inferred from homology"/>
<feature type="region of interest" description="Disordered" evidence="10">
    <location>
        <begin position="203"/>
        <end position="223"/>
    </location>
</feature>
<dbReference type="PANTHER" id="PTHR43178">
    <property type="entry name" value="DIHYDROLIPOAMIDE ACETYLTRANSFERASE COMPONENT OF PYRUVATE DEHYDROGENASE COMPLEX"/>
    <property type="match status" value="1"/>
</dbReference>
<dbReference type="GO" id="GO:0004742">
    <property type="term" value="F:dihydrolipoyllysine-residue acetyltransferase activity"/>
    <property type="evidence" value="ECO:0007669"/>
    <property type="project" value="UniProtKB-UniRule"/>
</dbReference>
<comment type="cofactor">
    <cofactor evidence="9">
        <name>(R)-lipoate</name>
        <dbReference type="ChEBI" id="CHEBI:83088"/>
    </cofactor>
    <text evidence="9">Binds 2 lipoyl cofactors covalently.</text>
</comment>
<evidence type="ECO:0000256" key="3">
    <source>
        <dbReference type="ARBA" id="ARBA00022679"/>
    </source>
</evidence>